<name>A0A9K3CZY0_9EUKA</name>
<keyword evidence="3" id="KW-1185">Reference proteome</keyword>
<reference evidence="2 3" key="1">
    <citation type="journal article" date="2018" name="PLoS ONE">
        <title>The draft genome of Kipferlia bialata reveals reductive genome evolution in fornicate parasites.</title>
        <authorList>
            <person name="Tanifuji G."/>
            <person name="Takabayashi S."/>
            <person name="Kume K."/>
            <person name="Takagi M."/>
            <person name="Nakayama T."/>
            <person name="Kamikawa R."/>
            <person name="Inagaki Y."/>
            <person name="Hashimoto T."/>
        </authorList>
    </citation>
    <scope>NUCLEOTIDE SEQUENCE [LARGE SCALE GENOMIC DNA]</scope>
    <source>
        <strain evidence="2">NY0173</strain>
    </source>
</reference>
<dbReference type="EMBL" id="BDIP01002603">
    <property type="protein sequence ID" value="GIQ86544.1"/>
    <property type="molecule type" value="Genomic_DNA"/>
</dbReference>
<evidence type="ECO:0000256" key="1">
    <source>
        <dbReference type="SAM" id="MobiDB-lite"/>
    </source>
</evidence>
<feature type="non-terminal residue" evidence="2">
    <location>
        <position position="593"/>
    </location>
</feature>
<protein>
    <submittedName>
        <fullName evidence="2">Uncharacterized protein</fullName>
    </submittedName>
</protein>
<feature type="region of interest" description="Disordered" evidence="1">
    <location>
        <begin position="276"/>
        <end position="296"/>
    </location>
</feature>
<gene>
    <name evidence="2" type="ORF">KIPB_008419</name>
</gene>
<evidence type="ECO:0000313" key="2">
    <source>
        <dbReference type="EMBL" id="GIQ86544.1"/>
    </source>
</evidence>
<proteinExistence type="predicted"/>
<organism evidence="2 3">
    <name type="scientific">Kipferlia bialata</name>
    <dbReference type="NCBI Taxonomy" id="797122"/>
    <lineage>
        <taxon>Eukaryota</taxon>
        <taxon>Metamonada</taxon>
        <taxon>Carpediemonas-like organisms</taxon>
        <taxon>Kipferlia</taxon>
    </lineage>
</organism>
<sequence>AKAEEEVADRDDVRSQLTGVSGRLLAQLLSRTGTGLGGDARDGGPSGAWLVVGTECFNSDVVAIDYVRHTVTDRRRAPSTAGARTAHTTSVSRECSVLLVLTADRHLYGYDITNMKPGTGAALSKRLFMVRAEETANPTALCVLPSPGAYHSADNPAPITDSDEEMDDDEAIERLMADAHGRGERLPISKAVAKHRQAKAKMSTEAVKAIKAAEASLLSESEGMLCFDRRPDLQPVDMRSRLVIANDEYKLRIRDTNALPARIEVNLRTVTTQAAKQRGRAVTAPSGGMRFNIDADNSGPLPLRRTVLGPTFGQPLSALRPVQGEFTNQEVDLASVSVGGEDGGRVSVTSAMADRRPYSAMSDEGRALASKHRTPYEAVDGPCLLRHKCQYVAYSTPHKVIGLMRTPLDGSPHKSIAMIAHGGPISHFETAYTSVSTQTLIDSHIARPDTPVHSFATTYLLSAGGSDGTINTWRVQYPAFDAAVDIAQTPLLDRLEGGEGGPFHQEILDYFTYACLETQGMLDPGLKKPQQRCPIGALGNVLAALGVYLSKEELLNAQNEVVEEQIRRERLVFSLKRAQAATLQRIPLSRMPK</sequence>
<comment type="caution">
    <text evidence="2">The sequence shown here is derived from an EMBL/GenBank/DDBJ whole genome shotgun (WGS) entry which is preliminary data.</text>
</comment>
<evidence type="ECO:0000313" key="3">
    <source>
        <dbReference type="Proteomes" id="UP000265618"/>
    </source>
</evidence>
<feature type="non-terminal residue" evidence="2">
    <location>
        <position position="1"/>
    </location>
</feature>
<accession>A0A9K3CZY0</accession>
<dbReference type="OrthoDB" id="4899631at2759"/>
<dbReference type="AlphaFoldDB" id="A0A9K3CZY0"/>
<dbReference type="Proteomes" id="UP000265618">
    <property type="component" value="Unassembled WGS sequence"/>
</dbReference>